<feature type="compositionally biased region" description="Basic and acidic residues" evidence="1">
    <location>
        <begin position="238"/>
        <end position="264"/>
    </location>
</feature>
<evidence type="ECO:0000256" key="1">
    <source>
        <dbReference type="SAM" id="MobiDB-lite"/>
    </source>
</evidence>
<feature type="chain" id="PRO_5002912453" evidence="3">
    <location>
        <begin position="30"/>
        <end position="279"/>
    </location>
</feature>
<feature type="transmembrane region" description="Helical" evidence="2">
    <location>
        <begin position="195"/>
        <end position="216"/>
    </location>
</feature>
<feature type="region of interest" description="Disordered" evidence="1">
    <location>
        <begin position="235"/>
        <end position="279"/>
    </location>
</feature>
<keyword evidence="2" id="KW-0472">Membrane</keyword>
<accession>C1N961</accession>
<evidence type="ECO:0000256" key="2">
    <source>
        <dbReference type="SAM" id="Phobius"/>
    </source>
</evidence>
<evidence type="ECO:0000313" key="5">
    <source>
        <dbReference type="Proteomes" id="UP000001876"/>
    </source>
</evidence>
<feature type="signal peptide" evidence="3">
    <location>
        <begin position="1"/>
        <end position="29"/>
    </location>
</feature>
<name>C1N961_MICPC</name>
<protein>
    <submittedName>
        <fullName evidence="4">Predicted protein</fullName>
    </submittedName>
</protein>
<reference evidence="4 5" key="1">
    <citation type="journal article" date="2009" name="Science">
        <title>Green evolution and dynamic adaptations revealed by genomes of the marine picoeukaryotes Micromonas.</title>
        <authorList>
            <person name="Worden A.Z."/>
            <person name="Lee J.H."/>
            <person name="Mock T."/>
            <person name="Rouze P."/>
            <person name="Simmons M.P."/>
            <person name="Aerts A.L."/>
            <person name="Allen A.E."/>
            <person name="Cuvelier M.L."/>
            <person name="Derelle E."/>
            <person name="Everett M.V."/>
            <person name="Foulon E."/>
            <person name="Grimwood J."/>
            <person name="Gundlach H."/>
            <person name="Henrissat B."/>
            <person name="Napoli C."/>
            <person name="McDonald S.M."/>
            <person name="Parker M.S."/>
            <person name="Rombauts S."/>
            <person name="Salamov A."/>
            <person name="Von Dassow P."/>
            <person name="Badger J.H."/>
            <person name="Coutinho P.M."/>
            <person name="Demir E."/>
            <person name="Dubchak I."/>
            <person name="Gentemann C."/>
            <person name="Eikrem W."/>
            <person name="Gready J.E."/>
            <person name="John U."/>
            <person name="Lanier W."/>
            <person name="Lindquist E.A."/>
            <person name="Lucas S."/>
            <person name="Mayer K.F."/>
            <person name="Moreau H."/>
            <person name="Not F."/>
            <person name="Otillar R."/>
            <person name="Panaud O."/>
            <person name="Pangilinan J."/>
            <person name="Paulsen I."/>
            <person name="Piegu B."/>
            <person name="Poliakov A."/>
            <person name="Robbens S."/>
            <person name="Schmutz J."/>
            <person name="Toulza E."/>
            <person name="Wyss T."/>
            <person name="Zelensky A."/>
            <person name="Zhou K."/>
            <person name="Armbrust E.V."/>
            <person name="Bhattacharya D."/>
            <person name="Goodenough U.W."/>
            <person name="Van de Peer Y."/>
            <person name="Grigoriev I.V."/>
        </authorList>
    </citation>
    <scope>NUCLEOTIDE SEQUENCE [LARGE SCALE GENOMIC DNA]</scope>
    <source>
        <strain evidence="4 5">CCMP1545</strain>
    </source>
</reference>
<keyword evidence="3" id="KW-0732">Signal</keyword>
<proteinExistence type="predicted"/>
<dbReference type="Proteomes" id="UP000001876">
    <property type="component" value="Unassembled WGS sequence"/>
</dbReference>
<dbReference type="KEGG" id="mpp:MICPUCDRAFT_43485"/>
<organism evidence="5">
    <name type="scientific">Micromonas pusilla (strain CCMP1545)</name>
    <name type="common">Picoplanktonic green alga</name>
    <dbReference type="NCBI Taxonomy" id="564608"/>
    <lineage>
        <taxon>Eukaryota</taxon>
        <taxon>Viridiplantae</taxon>
        <taxon>Chlorophyta</taxon>
        <taxon>Mamiellophyceae</taxon>
        <taxon>Mamiellales</taxon>
        <taxon>Mamiellaceae</taxon>
        <taxon>Micromonas</taxon>
    </lineage>
</organism>
<keyword evidence="2" id="KW-0812">Transmembrane</keyword>
<keyword evidence="2" id="KW-1133">Transmembrane helix</keyword>
<dbReference type="AlphaFoldDB" id="C1N961"/>
<dbReference type="GeneID" id="9689839"/>
<sequence length="279" mass="29853">MARPPPAAPVLLLSLLSLLASLPRHRADAYPTKMSKGKCGDAAHPQFAIRCGPSLSIPAFDAFELELTPLNTTPRRRFVQFLVTSRGAFVDQGAYLDGELIPAVPGSDCDGQRANVRLTASSHALLWCGPTDPTVREATFTITSASGKTGHFMRSSFTLTRDDSQRDVLAGALGEGGGGVFCVADGGAEASDSRYGFLIAMAVIVVVLGIVGGVVARRVKGRREGKALWSALEEVEAEEGRRSEAEAAARERRERRRDGMHPDGSEGVELVPVEEPRER</sequence>
<gene>
    <name evidence="4" type="ORF">MICPUCDRAFT_43485</name>
</gene>
<dbReference type="EMBL" id="GG663751">
    <property type="protein sequence ID" value="EEH51467.1"/>
    <property type="molecule type" value="Genomic_DNA"/>
</dbReference>
<dbReference type="RefSeq" id="XP_003064562.1">
    <property type="nucleotide sequence ID" value="XM_003064516.1"/>
</dbReference>
<evidence type="ECO:0000256" key="3">
    <source>
        <dbReference type="SAM" id="SignalP"/>
    </source>
</evidence>
<evidence type="ECO:0000313" key="4">
    <source>
        <dbReference type="EMBL" id="EEH51467.1"/>
    </source>
</evidence>
<keyword evidence="5" id="KW-1185">Reference proteome</keyword>